<dbReference type="InterPro" id="IPR029044">
    <property type="entry name" value="Nucleotide-diphossugar_trans"/>
</dbReference>
<dbReference type="InterPro" id="IPR007577">
    <property type="entry name" value="GlycoTrfase_DXD_sugar-bd_CS"/>
</dbReference>
<evidence type="ECO:0008006" key="4">
    <source>
        <dbReference type="Google" id="ProtNLM"/>
    </source>
</evidence>
<dbReference type="RefSeq" id="WP_205112091.1">
    <property type="nucleotide sequence ID" value="NZ_JACJJL010000043.1"/>
</dbReference>
<dbReference type="SUPFAM" id="SSF53448">
    <property type="entry name" value="Nucleotide-diphospho-sugar transferases"/>
    <property type="match status" value="1"/>
</dbReference>
<protein>
    <recommendedName>
        <fullName evidence="4">Glycosyl transferase</fullName>
    </recommendedName>
</protein>
<dbReference type="Proteomes" id="UP000764045">
    <property type="component" value="Unassembled WGS sequence"/>
</dbReference>
<dbReference type="PANTHER" id="PTHR32385:SF15">
    <property type="entry name" value="INOSITOL PHOSPHOCERAMIDE MANNOSYLTRANSFERASE 1"/>
    <property type="match status" value="1"/>
</dbReference>
<organism evidence="2 3">
    <name type="scientific">Marseilla massiliensis</name>
    <dbReference type="NCBI Taxonomy" id="1841864"/>
    <lineage>
        <taxon>Bacteria</taxon>
        <taxon>Pseudomonadati</taxon>
        <taxon>Bacteroidota</taxon>
        <taxon>Bacteroidia</taxon>
        <taxon>Bacteroidales</taxon>
        <taxon>Prevotellaceae</taxon>
        <taxon>Marseilla</taxon>
    </lineage>
</organism>
<dbReference type="GO" id="GO:0016020">
    <property type="term" value="C:membrane"/>
    <property type="evidence" value="ECO:0007669"/>
    <property type="project" value="GOC"/>
</dbReference>
<evidence type="ECO:0000256" key="1">
    <source>
        <dbReference type="ARBA" id="ARBA00022679"/>
    </source>
</evidence>
<accession>A0A939B634</accession>
<dbReference type="Gene3D" id="3.90.550.20">
    <property type="match status" value="1"/>
</dbReference>
<keyword evidence="3" id="KW-1185">Reference proteome</keyword>
<dbReference type="InterPro" id="IPR051706">
    <property type="entry name" value="Glycosyltransferase_domain"/>
</dbReference>
<dbReference type="PANTHER" id="PTHR32385">
    <property type="entry name" value="MANNOSYL PHOSPHORYLINOSITOL CERAMIDE SYNTHASE"/>
    <property type="match status" value="1"/>
</dbReference>
<name>A0A939B634_9BACT</name>
<dbReference type="GO" id="GO:0000030">
    <property type="term" value="F:mannosyltransferase activity"/>
    <property type="evidence" value="ECO:0007669"/>
    <property type="project" value="TreeGrafter"/>
</dbReference>
<reference evidence="2 3" key="1">
    <citation type="journal article" date="2021" name="Sci. Rep.">
        <title>The distribution of antibiotic resistance genes in chicken gut microbiota commensals.</title>
        <authorList>
            <person name="Juricova H."/>
            <person name="Matiasovicova J."/>
            <person name="Kubasova T."/>
            <person name="Cejkova D."/>
            <person name="Rychlik I."/>
        </authorList>
    </citation>
    <scope>NUCLEOTIDE SEQUENCE [LARGE SCALE GENOMIC DNA]</scope>
    <source>
        <strain evidence="2 3">An819</strain>
    </source>
</reference>
<evidence type="ECO:0000313" key="3">
    <source>
        <dbReference type="Proteomes" id="UP000764045"/>
    </source>
</evidence>
<dbReference type="Pfam" id="PF04488">
    <property type="entry name" value="Gly_transf_sug"/>
    <property type="match status" value="1"/>
</dbReference>
<dbReference type="GO" id="GO:0051999">
    <property type="term" value="P:mannosyl-inositol phosphorylceramide biosynthetic process"/>
    <property type="evidence" value="ECO:0007669"/>
    <property type="project" value="TreeGrafter"/>
</dbReference>
<dbReference type="AlphaFoldDB" id="A0A939B634"/>
<comment type="caution">
    <text evidence="2">The sequence shown here is derived from an EMBL/GenBank/DDBJ whole genome shotgun (WGS) entry which is preliminary data.</text>
</comment>
<dbReference type="EMBL" id="JACJJL010000043">
    <property type="protein sequence ID" value="MBM6663069.1"/>
    <property type="molecule type" value="Genomic_DNA"/>
</dbReference>
<evidence type="ECO:0000313" key="2">
    <source>
        <dbReference type="EMBL" id="MBM6663069.1"/>
    </source>
</evidence>
<gene>
    <name evidence="2" type="ORF">H6B30_15190</name>
</gene>
<proteinExistence type="predicted"/>
<sequence length="236" mass="27764">MIPKIIHYCWFGGKPKPQSVLKYIDTWKKQCPDYNIMEWNETNYDVYKNKYIKGAYQEKKWAFVSDYCRIDVLYQYGGIYLDTDVEVLKSFDDLLNLTAFVGMESETLVATCLIASEKKGDMVRDFLACYDNLEFDSLNPGTNVLRLTSMLKKKIGHVGYDINHKEYVIIFPFEYFVANDYGTGKVKKTVDTYSVHHYTSTWLPWYSRFEMKLSHLLGVPNRNILTRYAKKFGIYH</sequence>
<keyword evidence="1" id="KW-0808">Transferase</keyword>